<organism evidence="1 2">
    <name type="scientific">Purpureocillium lilacinum</name>
    <name type="common">Paecilomyces lilacinus</name>
    <dbReference type="NCBI Taxonomy" id="33203"/>
    <lineage>
        <taxon>Eukaryota</taxon>
        <taxon>Fungi</taxon>
        <taxon>Dikarya</taxon>
        <taxon>Ascomycota</taxon>
        <taxon>Pezizomycotina</taxon>
        <taxon>Sordariomycetes</taxon>
        <taxon>Hypocreomycetidae</taxon>
        <taxon>Hypocreales</taxon>
        <taxon>Ophiocordycipitaceae</taxon>
        <taxon>Purpureocillium</taxon>
    </lineage>
</organism>
<keyword evidence="2" id="KW-1185">Reference proteome</keyword>
<sequence length="221" mass="23624">MPGPASPAVDESESPSLPPQDAPISSTAADTPNPSATRRPTLPSEPAAAEPSPPLPSATDQSRSARYGHVTLSPVPPPPAPSSTRVPGDACSSMAPRRSSYPSPSPSDIAGRLFPEQPAGAGPDDSLGTTAARGKGPALANTDAPVGSSRSAASQQQLHEYREKLARDLELREMSAREFPRRRRTSHACRPYWRRRRPILLCIWPCRPMRRLSPETRSEAA</sequence>
<accession>A0ACC4DWE5</accession>
<comment type="caution">
    <text evidence="1">The sequence shown here is derived from an EMBL/GenBank/DDBJ whole genome shotgun (WGS) entry which is preliminary data.</text>
</comment>
<reference evidence="1" key="1">
    <citation type="submission" date="2024-12" db="EMBL/GenBank/DDBJ databases">
        <title>Comparative genomics and development of molecular markers within Purpureocillium lilacinum and among Purpureocillium species.</title>
        <authorList>
            <person name="Yeh Z.-Y."/>
            <person name="Ni N.-T."/>
            <person name="Lo P.-H."/>
            <person name="Mushyakhwo K."/>
            <person name="Lin C.-F."/>
            <person name="Nai Y.-S."/>
        </authorList>
    </citation>
    <scope>NUCLEOTIDE SEQUENCE</scope>
    <source>
        <strain evidence="1">NCHU-NPUST-175</strain>
    </source>
</reference>
<protein>
    <submittedName>
        <fullName evidence="1">Uncharacterized protein</fullName>
    </submittedName>
</protein>
<dbReference type="EMBL" id="JBGNUJ010000004">
    <property type="protein sequence ID" value="KAL3960204.1"/>
    <property type="molecule type" value="Genomic_DNA"/>
</dbReference>
<gene>
    <name evidence="1" type="ORF">ACCO45_005321</name>
</gene>
<evidence type="ECO:0000313" key="2">
    <source>
        <dbReference type="Proteomes" id="UP001638806"/>
    </source>
</evidence>
<evidence type="ECO:0000313" key="1">
    <source>
        <dbReference type="EMBL" id="KAL3960204.1"/>
    </source>
</evidence>
<name>A0ACC4DWE5_PURLI</name>
<dbReference type="Proteomes" id="UP001638806">
    <property type="component" value="Unassembled WGS sequence"/>
</dbReference>
<proteinExistence type="predicted"/>